<gene>
    <name evidence="3" type="ORF">MFU01_66340</name>
</gene>
<dbReference type="EMBL" id="BJXR01000048">
    <property type="protein sequence ID" value="GEN11597.1"/>
    <property type="molecule type" value="Genomic_DNA"/>
</dbReference>
<evidence type="ECO:0000313" key="4">
    <source>
        <dbReference type="Proteomes" id="UP000321514"/>
    </source>
</evidence>
<keyword evidence="1" id="KW-1133">Transmembrane helix</keyword>
<name>A0A511TBV1_MYXFU</name>
<organism evidence="3 4">
    <name type="scientific">Myxococcus fulvus</name>
    <dbReference type="NCBI Taxonomy" id="33"/>
    <lineage>
        <taxon>Bacteria</taxon>
        <taxon>Pseudomonadati</taxon>
        <taxon>Myxococcota</taxon>
        <taxon>Myxococcia</taxon>
        <taxon>Myxococcales</taxon>
        <taxon>Cystobacterineae</taxon>
        <taxon>Myxococcaceae</taxon>
        <taxon>Myxococcus</taxon>
    </lineage>
</organism>
<keyword evidence="1" id="KW-0472">Membrane</keyword>
<feature type="transmembrane region" description="Helical" evidence="1">
    <location>
        <begin position="145"/>
        <end position="166"/>
    </location>
</feature>
<feature type="domain" description="Protein-glutamine gamma-glutamyltransferase-like C-terminal" evidence="2">
    <location>
        <begin position="219"/>
        <end position="289"/>
    </location>
</feature>
<protein>
    <recommendedName>
        <fullName evidence="2">Protein-glutamine gamma-glutamyltransferase-like C-terminal domain-containing protein</fullName>
    </recommendedName>
</protein>
<evidence type="ECO:0000313" key="3">
    <source>
        <dbReference type="EMBL" id="GEN11597.1"/>
    </source>
</evidence>
<comment type="caution">
    <text evidence="3">The sequence shown here is derived from an EMBL/GenBank/DDBJ whole genome shotgun (WGS) entry which is preliminary data.</text>
</comment>
<dbReference type="STRING" id="1334629.MFUL124B02_25390"/>
<evidence type="ECO:0000256" key="1">
    <source>
        <dbReference type="SAM" id="Phobius"/>
    </source>
</evidence>
<proteinExistence type="predicted"/>
<accession>A0A511TBV1</accession>
<keyword evidence="1" id="KW-0812">Transmembrane</keyword>
<dbReference type="Proteomes" id="UP000321514">
    <property type="component" value="Unassembled WGS sequence"/>
</dbReference>
<dbReference type="InterPro" id="IPR025403">
    <property type="entry name" value="TgpA-like_C"/>
</dbReference>
<sequence>MSVSFLPLMLLLTALPCEEREDTARSLAEALRAGPSEVSASLERLERRLGGIPLPPASEDATDAQRVEQVTAFLERACALREQEARSGEPVTELPESEQQRLKAVLDRPEFARARQRHGDLVKQWLRKLEAWLEGLFESREAQGFAVATRTVMLGLAMALVLWGVLKVRAMRRGRASGRAQDDVGAAAPLVLDAPPEHLRRARGALENDGREAIREALLGMLSALEERRLARPDRVKTNRELASELPSRGAPASVTREVERLVEWYDHAFYSLAPVPVDEATRFLDAVERLLGTLGAEAAA</sequence>
<reference evidence="3 4" key="1">
    <citation type="submission" date="2019-07" db="EMBL/GenBank/DDBJ databases">
        <title>Whole genome shotgun sequence of Myxococcus fulvus NBRC 100333.</title>
        <authorList>
            <person name="Hosoyama A."/>
            <person name="Uohara A."/>
            <person name="Ohji S."/>
            <person name="Ichikawa N."/>
        </authorList>
    </citation>
    <scope>NUCLEOTIDE SEQUENCE [LARGE SCALE GENOMIC DNA]</scope>
    <source>
        <strain evidence="3 4">NBRC 100333</strain>
    </source>
</reference>
<dbReference type="Pfam" id="PF13559">
    <property type="entry name" value="DUF4129"/>
    <property type="match status" value="1"/>
</dbReference>
<dbReference type="AlphaFoldDB" id="A0A511TBV1"/>
<evidence type="ECO:0000259" key="2">
    <source>
        <dbReference type="Pfam" id="PF13559"/>
    </source>
</evidence>